<gene>
    <name evidence="9" type="ORF">L798_12292</name>
</gene>
<feature type="domain" description="C2H2-type" evidence="7">
    <location>
        <begin position="498"/>
        <end position="525"/>
    </location>
</feature>
<dbReference type="OMA" id="SFTHQTT"/>
<keyword evidence="1 6" id="KW-0479">Metal-binding</keyword>
<dbReference type="GO" id="GO:0005634">
    <property type="term" value="C:nucleus"/>
    <property type="evidence" value="ECO:0007669"/>
    <property type="project" value="InterPro"/>
</dbReference>
<keyword evidence="4 6" id="KW-0862">Zinc</keyword>
<evidence type="ECO:0000313" key="10">
    <source>
        <dbReference type="Proteomes" id="UP000027135"/>
    </source>
</evidence>
<dbReference type="GO" id="GO:0000981">
    <property type="term" value="F:DNA-binding transcription factor activity, RNA polymerase II-specific"/>
    <property type="evidence" value="ECO:0007669"/>
    <property type="project" value="TreeGrafter"/>
</dbReference>
<feature type="binding site" evidence="6">
    <location>
        <position position="59"/>
    </location>
    <ligand>
        <name>Zn(2+)</name>
        <dbReference type="ChEBI" id="CHEBI:29105"/>
    </ligand>
</feature>
<evidence type="ECO:0000259" key="7">
    <source>
        <dbReference type="PROSITE" id="PS50157"/>
    </source>
</evidence>
<dbReference type="SMART" id="SM00868">
    <property type="entry name" value="zf-AD"/>
    <property type="match status" value="1"/>
</dbReference>
<feature type="domain" description="C2H2-type" evidence="7">
    <location>
        <begin position="610"/>
        <end position="638"/>
    </location>
</feature>
<feature type="domain" description="C2H2-type" evidence="7">
    <location>
        <begin position="582"/>
        <end position="609"/>
    </location>
</feature>
<dbReference type="InterPro" id="IPR013087">
    <property type="entry name" value="Znf_C2H2_type"/>
</dbReference>
<dbReference type="SUPFAM" id="SSF57667">
    <property type="entry name" value="beta-beta-alpha zinc fingers"/>
    <property type="match status" value="5"/>
</dbReference>
<dbReference type="SMART" id="SM00355">
    <property type="entry name" value="ZnF_C2H2"/>
    <property type="match status" value="10"/>
</dbReference>
<dbReference type="InterPro" id="IPR036236">
    <property type="entry name" value="Znf_C2H2_sf"/>
</dbReference>
<dbReference type="PANTHER" id="PTHR24381:SF450">
    <property type="entry name" value="GASTRULA ZINC FINGER PROTEIN XLCGF26.1-LIKE-RELATED"/>
    <property type="match status" value="1"/>
</dbReference>
<protein>
    <submittedName>
        <fullName evidence="9">Transcription factor grauzone</fullName>
    </submittedName>
</protein>
<keyword evidence="2" id="KW-0677">Repeat</keyword>
<dbReference type="PROSITE" id="PS50157">
    <property type="entry name" value="ZINC_FINGER_C2H2_2"/>
    <property type="match status" value="8"/>
</dbReference>
<feature type="domain" description="C2H2-type" evidence="7">
    <location>
        <begin position="554"/>
        <end position="581"/>
    </location>
</feature>
<dbReference type="Pfam" id="PF13912">
    <property type="entry name" value="zf-C2H2_6"/>
    <property type="match status" value="1"/>
</dbReference>
<dbReference type="Gene3D" id="3.40.1800.20">
    <property type="match status" value="1"/>
</dbReference>
<name>A0A067QUM5_ZOONE</name>
<feature type="binding site" evidence="6">
    <location>
        <position position="62"/>
    </location>
    <ligand>
        <name>Zn(2+)</name>
        <dbReference type="ChEBI" id="CHEBI:29105"/>
    </ligand>
</feature>
<organism evidence="9 10">
    <name type="scientific">Zootermopsis nevadensis</name>
    <name type="common">Dampwood termite</name>
    <dbReference type="NCBI Taxonomy" id="136037"/>
    <lineage>
        <taxon>Eukaryota</taxon>
        <taxon>Metazoa</taxon>
        <taxon>Ecdysozoa</taxon>
        <taxon>Arthropoda</taxon>
        <taxon>Hexapoda</taxon>
        <taxon>Insecta</taxon>
        <taxon>Pterygota</taxon>
        <taxon>Neoptera</taxon>
        <taxon>Polyneoptera</taxon>
        <taxon>Dictyoptera</taxon>
        <taxon>Blattodea</taxon>
        <taxon>Blattoidea</taxon>
        <taxon>Termitoidae</taxon>
        <taxon>Termopsidae</taxon>
        <taxon>Zootermopsis</taxon>
    </lineage>
</organism>
<feature type="domain" description="C2H2-type" evidence="7">
    <location>
        <begin position="438"/>
        <end position="465"/>
    </location>
</feature>
<accession>A0A067QUM5</accession>
<dbReference type="EMBL" id="KK852936">
    <property type="protein sequence ID" value="KDR13602.1"/>
    <property type="molecule type" value="Genomic_DNA"/>
</dbReference>
<dbReference type="PANTHER" id="PTHR24381">
    <property type="entry name" value="ZINC FINGER PROTEIN"/>
    <property type="match status" value="1"/>
</dbReference>
<dbReference type="OrthoDB" id="3565419at2759"/>
<dbReference type="GO" id="GO:0008270">
    <property type="term" value="F:zinc ion binding"/>
    <property type="evidence" value="ECO:0007669"/>
    <property type="project" value="UniProtKB-UniRule"/>
</dbReference>
<dbReference type="Proteomes" id="UP000027135">
    <property type="component" value="Unassembled WGS sequence"/>
</dbReference>
<feature type="domain" description="C2H2-type" evidence="7">
    <location>
        <begin position="469"/>
        <end position="497"/>
    </location>
</feature>
<dbReference type="FunCoup" id="A0A067QUM5">
    <property type="interactions" value="1808"/>
</dbReference>
<keyword evidence="3 5" id="KW-0863">Zinc-finger</keyword>
<dbReference type="eggNOG" id="KOG1721">
    <property type="taxonomic scope" value="Eukaryota"/>
</dbReference>
<dbReference type="Pfam" id="PF12874">
    <property type="entry name" value="zf-met"/>
    <property type="match status" value="1"/>
</dbReference>
<feature type="domain" description="C2H2-type" evidence="7">
    <location>
        <begin position="527"/>
        <end position="549"/>
    </location>
</feature>
<evidence type="ECO:0000256" key="3">
    <source>
        <dbReference type="ARBA" id="ARBA00022771"/>
    </source>
</evidence>
<dbReference type="Gene3D" id="3.30.160.60">
    <property type="entry name" value="Classic Zinc Finger"/>
    <property type="match status" value="6"/>
</dbReference>
<evidence type="ECO:0000259" key="8">
    <source>
        <dbReference type="PROSITE" id="PS51915"/>
    </source>
</evidence>
<proteinExistence type="predicted"/>
<dbReference type="AlphaFoldDB" id="A0A067QUM5"/>
<reference evidence="9 10" key="1">
    <citation type="journal article" date="2014" name="Nat. Commun.">
        <title>Molecular traces of alternative social organization in a termite genome.</title>
        <authorList>
            <person name="Terrapon N."/>
            <person name="Li C."/>
            <person name="Robertson H.M."/>
            <person name="Ji L."/>
            <person name="Meng X."/>
            <person name="Booth W."/>
            <person name="Chen Z."/>
            <person name="Childers C.P."/>
            <person name="Glastad K.M."/>
            <person name="Gokhale K."/>
            <person name="Gowin J."/>
            <person name="Gronenberg W."/>
            <person name="Hermansen R.A."/>
            <person name="Hu H."/>
            <person name="Hunt B.G."/>
            <person name="Huylmans A.K."/>
            <person name="Khalil S.M."/>
            <person name="Mitchell R.D."/>
            <person name="Munoz-Torres M.C."/>
            <person name="Mustard J.A."/>
            <person name="Pan H."/>
            <person name="Reese J.T."/>
            <person name="Scharf M.E."/>
            <person name="Sun F."/>
            <person name="Vogel H."/>
            <person name="Xiao J."/>
            <person name="Yang W."/>
            <person name="Yang Z."/>
            <person name="Yang Z."/>
            <person name="Zhou J."/>
            <person name="Zhu J."/>
            <person name="Brent C.S."/>
            <person name="Elsik C.G."/>
            <person name="Goodisman M.A."/>
            <person name="Liberles D.A."/>
            <person name="Roe R.M."/>
            <person name="Vargo E.L."/>
            <person name="Vilcinskas A."/>
            <person name="Wang J."/>
            <person name="Bornberg-Bauer E."/>
            <person name="Korb J."/>
            <person name="Zhang G."/>
            <person name="Liebig J."/>
        </authorList>
    </citation>
    <scope>NUCLEOTIDE SEQUENCE [LARGE SCALE GENOMIC DNA]</scope>
    <source>
        <tissue evidence="9">Whole organism</tissue>
    </source>
</reference>
<dbReference type="GO" id="GO:0000977">
    <property type="term" value="F:RNA polymerase II transcription regulatory region sequence-specific DNA binding"/>
    <property type="evidence" value="ECO:0007669"/>
    <property type="project" value="TreeGrafter"/>
</dbReference>
<evidence type="ECO:0000256" key="5">
    <source>
        <dbReference type="PROSITE-ProRule" id="PRU00042"/>
    </source>
</evidence>
<evidence type="ECO:0000313" key="9">
    <source>
        <dbReference type="EMBL" id="KDR13602.1"/>
    </source>
</evidence>
<evidence type="ECO:0000256" key="6">
    <source>
        <dbReference type="PROSITE-ProRule" id="PRU01263"/>
    </source>
</evidence>
<feature type="binding site" evidence="6">
    <location>
        <position position="13"/>
    </location>
    <ligand>
        <name>Zn(2+)</name>
        <dbReference type="ChEBI" id="CHEBI:29105"/>
    </ligand>
</feature>
<feature type="domain" description="C2H2-type" evidence="7">
    <location>
        <begin position="408"/>
        <end position="435"/>
    </location>
</feature>
<dbReference type="PROSITE" id="PS51915">
    <property type="entry name" value="ZAD"/>
    <property type="match status" value="1"/>
</dbReference>
<dbReference type="Pfam" id="PF07776">
    <property type="entry name" value="zf-AD"/>
    <property type="match status" value="1"/>
</dbReference>
<evidence type="ECO:0000256" key="1">
    <source>
        <dbReference type="ARBA" id="ARBA00022723"/>
    </source>
</evidence>
<dbReference type="SUPFAM" id="SSF57716">
    <property type="entry name" value="Glucocorticoid receptor-like (DNA-binding domain)"/>
    <property type="match status" value="1"/>
</dbReference>
<dbReference type="PROSITE" id="PS00028">
    <property type="entry name" value="ZINC_FINGER_C2H2_1"/>
    <property type="match status" value="8"/>
</dbReference>
<dbReference type="Pfam" id="PF00096">
    <property type="entry name" value="zf-C2H2"/>
    <property type="match status" value="4"/>
</dbReference>
<dbReference type="InParanoid" id="A0A067QUM5"/>
<evidence type="ECO:0000256" key="4">
    <source>
        <dbReference type="ARBA" id="ARBA00022833"/>
    </source>
</evidence>
<dbReference type="FunFam" id="3.30.160.60:FF:000446">
    <property type="entry name" value="Zinc finger protein"/>
    <property type="match status" value="2"/>
</dbReference>
<keyword evidence="10" id="KW-1185">Reference proteome</keyword>
<feature type="domain" description="ZAD" evidence="8">
    <location>
        <begin position="11"/>
        <end position="86"/>
    </location>
</feature>
<dbReference type="InterPro" id="IPR012934">
    <property type="entry name" value="Znf_AD"/>
</dbReference>
<feature type="binding site" evidence="6">
    <location>
        <position position="16"/>
    </location>
    <ligand>
        <name>Zn(2+)</name>
        <dbReference type="ChEBI" id="CHEBI:29105"/>
    </ligand>
</feature>
<evidence type="ECO:0000256" key="2">
    <source>
        <dbReference type="ARBA" id="ARBA00022737"/>
    </source>
</evidence>
<dbReference type="Pfam" id="PF13894">
    <property type="entry name" value="zf-C2H2_4"/>
    <property type="match status" value="1"/>
</dbReference>
<sequence length="642" mass="72498">MTNLNCAQLQSACRLCLASDSKNVDIFSAEGQRQRYQDKIWKHFSVWVCVEDNLPKAICQLCCCRLEEYHSFVLDVEEVQQNIHKMVSALNHDANNIAVSHTEPRYEKVPSLNKSVNNSGPSKDIQSDVPDLIINSDVKTCKNPSDMFESFSSHVVLSDVHDKCFVAPDTKSEGIFFDVDSIKVEEGPLQTVNYICPDVNTAQEISKIAHCDSLSSGLVSVQMPSDKNCDFLADTSNISASDSLSRTVQCRKTKKTTAKTVVADNNLIKKCEHSVSEGEGDAEEVEVTTPTKFQNSVRNVALNSGSGDTGKEGESISMDENDCVGESEITVNAHSNEAALNTQLDEFYNYSCRICEPGISVFSSFFLLTKHYRLKHNTRGYVLCCGRKLLSKPLLASHMMKHLQPSIYKCRECGKELANEVTYEEHMIRHLPEHKRPFRCELCLRGFANKGKLQYHMRIHLPDEEKLASVCDTCGKKFANDRSLLSHQRYVHEKVREVMCHICPKTFPRQSALKQHLYTHVAKSEQKQCDDCGKWLKNDSTFQSHIKSHGSQLFSCPHCDKVYKFAQSLRAHLQSHSDARPHECLECGKTFKLKKVLMTHAVQHTGERPYKCPHCPRTFASSGNYYSHKKRMHANEKAGNVT</sequence>